<dbReference type="AlphaFoldDB" id="G3PTG9"/>
<reference evidence="1" key="1">
    <citation type="submission" date="2006-01" db="EMBL/GenBank/DDBJ databases">
        <authorList>
            <person name="Lindblad-Toh K."/>
            <person name="Mauceli E."/>
            <person name="Grabherr M."/>
            <person name="Chang J.L."/>
            <person name="Lander E.S."/>
        </authorList>
    </citation>
    <scope>NUCLEOTIDE SEQUENCE [LARGE SCALE GENOMIC DNA]</scope>
</reference>
<dbReference type="Ensembl" id="ENSGACT00000020945.1">
    <property type="protein sequence ID" value="ENSGACP00000020905.1"/>
    <property type="gene ID" value="ENSGACG00000015837.1"/>
</dbReference>
<reference evidence="1" key="2">
    <citation type="submission" date="2024-04" db="UniProtKB">
        <authorList>
            <consortium name="Ensembl"/>
        </authorList>
    </citation>
    <scope>IDENTIFICATION</scope>
</reference>
<proteinExistence type="predicted"/>
<evidence type="ECO:0000313" key="1">
    <source>
        <dbReference type="Ensembl" id="ENSGACP00000020905.1"/>
    </source>
</evidence>
<organism evidence="1">
    <name type="scientific">Gasterosteus aculeatus</name>
    <name type="common">Three-spined stickleback</name>
    <dbReference type="NCBI Taxonomy" id="69293"/>
    <lineage>
        <taxon>Eukaryota</taxon>
        <taxon>Metazoa</taxon>
        <taxon>Chordata</taxon>
        <taxon>Craniata</taxon>
        <taxon>Vertebrata</taxon>
        <taxon>Euteleostomi</taxon>
        <taxon>Actinopterygii</taxon>
        <taxon>Neopterygii</taxon>
        <taxon>Teleostei</taxon>
        <taxon>Neoteleostei</taxon>
        <taxon>Acanthomorphata</taxon>
        <taxon>Eupercaria</taxon>
        <taxon>Perciformes</taxon>
        <taxon>Cottioidei</taxon>
        <taxon>Gasterosteales</taxon>
        <taxon>Gasterosteidae</taxon>
        <taxon>Gasterosteus</taxon>
    </lineage>
</organism>
<sequence>MQHFAVPTEVRPDEHAVIRSGRPESAGLFSGAGLGPGTRRAFISMHLTK</sequence>
<name>G3PTG9_GASAC</name>
<dbReference type="InParanoid" id="G3PTG9"/>
<accession>G3PTG9</accession>
<protein>
    <submittedName>
        <fullName evidence="1">Uncharacterized protein</fullName>
    </submittedName>
</protein>